<proteinExistence type="predicted"/>
<evidence type="ECO:0000313" key="2">
    <source>
        <dbReference type="Proteomes" id="UP000184749"/>
    </source>
</evidence>
<gene>
    <name evidence="1" type="ORF">IE4872_PD00296</name>
</gene>
<protein>
    <submittedName>
        <fullName evidence="1">Uncharacterized protein</fullName>
    </submittedName>
</protein>
<sequence>MQSVRMDPIASPIPTMRRGLVVPKIQPPDRSEASMSNVLPMKDQHPQTLQELKQFIAEGRILLSYQLEQVARQMLEQPN</sequence>
<dbReference type="AlphaFoldDB" id="A0A1L5NSF9"/>
<organism evidence="1 2">
    <name type="scientific">Rhizobium gallicum</name>
    <dbReference type="NCBI Taxonomy" id="56730"/>
    <lineage>
        <taxon>Bacteria</taxon>
        <taxon>Pseudomonadati</taxon>
        <taxon>Pseudomonadota</taxon>
        <taxon>Alphaproteobacteria</taxon>
        <taxon>Hyphomicrobiales</taxon>
        <taxon>Rhizobiaceae</taxon>
        <taxon>Rhizobium/Agrobacterium group</taxon>
        <taxon>Rhizobium</taxon>
    </lineage>
</organism>
<keyword evidence="1" id="KW-0614">Plasmid</keyword>
<geneLocation type="plasmid" evidence="2">
    <name>prgalie4872d</name>
</geneLocation>
<name>A0A1L5NSF9_9HYPH</name>
<evidence type="ECO:0000313" key="1">
    <source>
        <dbReference type="EMBL" id="APO70831.1"/>
    </source>
</evidence>
<reference evidence="1 2" key="1">
    <citation type="submission" date="2016-09" db="EMBL/GenBank/DDBJ databases">
        <title>The complete genome sequences of Rhizobium gallicum, symbiovars gallicum and phaseoli, symbionts associated to common bean (Phaseolus vulgaris).</title>
        <authorList>
            <person name="Bustos P."/>
            <person name="Santamaria R.I."/>
            <person name="Perez-Carrascal O.M."/>
            <person name="Juarez S."/>
            <person name="Lozano L."/>
            <person name="Martinez-Flores I."/>
            <person name="Martinez-Romero E."/>
            <person name="Cevallos M."/>
            <person name="Romero D."/>
            <person name="Davila G."/>
            <person name="Gonzalez V."/>
        </authorList>
    </citation>
    <scope>NUCLEOTIDE SEQUENCE [LARGE SCALE GENOMIC DNA]</scope>
    <source>
        <strain evidence="1 2">IE4872</strain>
        <plasmid evidence="2">prgalie4872d</plasmid>
    </source>
</reference>
<dbReference type="Proteomes" id="UP000184749">
    <property type="component" value="Plasmid pRgalIE4872d"/>
</dbReference>
<accession>A0A1L5NSF9</accession>
<dbReference type="EMBL" id="CP017105">
    <property type="protein sequence ID" value="APO70831.1"/>
    <property type="molecule type" value="Genomic_DNA"/>
</dbReference>